<organism evidence="2 3">
    <name type="scientific">Sphingobacterium multivorum</name>
    <dbReference type="NCBI Taxonomy" id="28454"/>
    <lineage>
        <taxon>Bacteria</taxon>
        <taxon>Pseudomonadati</taxon>
        <taxon>Bacteroidota</taxon>
        <taxon>Sphingobacteriia</taxon>
        <taxon>Sphingobacteriales</taxon>
        <taxon>Sphingobacteriaceae</taxon>
        <taxon>Sphingobacterium</taxon>
    </lineage>
</organism>
<protein>
    <submittedName>
        <fullName evidence="2">Uncharacterized protein</fullName>
    </submittedName>
</protein>
<dbReference type="EMBL" id="CABWMV010000025">
    <property type="protein sequence ID" value="VXD05202.1"/>
    <property type="molecule type" value="Genomic_DNA"/>
</dbReference>
<evidence type="ECO:0000313" key="2">
    <source>
        <dbReference type="EMBL" id="VXD05202.1"/>
    </source>
</evidence>
<name>A0A654DIP1_SPHMU</name>
<reference evidence="2 3" key="1">
    <citation type="submission" date="2019-10" db="EMBL/GenBank/DDBJ databases">
        <authorList>
            <person name="Karimi E."/>
        </authorList>
    </citation>
    <scope>NUCLEOTIDE SEQUENCE [LARGE SCALE GENOMIC DNA]</scope>
    <source>
        <strain evidence="2">Sphingobacterium sp. 8BC</strain>
    </source>
</reference>
<sequence length="57" mass="6679">MFWALQLFVHNSRKKMVSIAQLQLRHLLFIAGLIVFFANIILLSRYIALLRSLISSY</sequence>
<accession>A0A654DIP1</accession>
<keyword evidence="1" id="KW-0472">Membrane</keyword>
<proteinExistence type="predicted"/>
<gene>
    <name evidence="2" type="ORF">SPHINGO8BC_60431</name>
</gene>
<dbReference type="AlphaFoldDB" id="A0A654DIP1"/>
<evidence type="ECO:0000256" key="1">
    <source>
        <dbReference type="SAM" id="Phobius"/>
    </source>
</evidence>
<evidence type="ECO:0000313" key="3">
    <source>
        <dbReference type="Proteomes" id="UP000432350"/>
    </source>
</evidence>
<dbReference type="Proteomes" id="UP000432350">
    <property type="component" value="Unassembled WGS sequence"/>
</dbReference>
<feature type="transmembrane region" description="Helical" evidence="1">
    <location>
        <begin position="26"/>
        <end position="48"/>
    </location>
</feature>
<keyword evidence="1" id="KW-0812">Transmembrane</keyword>
<keyword evidence="1" id="KW-1133">Transmembrane helix</keyword>